<reference evidence="1" key="1">
    <citation type="journal article" date="2023" name="Insect Mol. Biol.">
        <title>Genome sequencing provides insights into the evolution of gene families encoding plant cell wall-degrading enzymes in longhorned beetles.</title>
        <authorList>
            <person name="Shin N.R."/>
            <person name="Okamura Y."/>
            <person name="Kirsch R."/>
            <person name="Pauchet Y."/>
        </authorList>
    </citation>
    <scope>NUCLEOTIDE SEQUENCE</scope>
    <source>
        <strain evidence="1">AMC_N1</strain>
    </source>
</reference>
<comment type="caution">
    <text evidence="1">The sequence shown here is derived from an EMBL/GenBank/DDBJ whole genome shotgun (WGS) entry which is preliminary data.</text>
</comment>
<organism evidence="1 2">
    <name type="scientific">Aromia moschata</name>
    <dbReference type="NCBI Taxonomy" id="1265417"/>
    <lineage>
        <taxon>Eukaryota</taxon>
        <taxon>Metazoa</taxon>
        <taxon>Ecdysozoa</taxon>
        <taxon>Arthropoda</taxon>
        <taxon>Hexapoda</taxon>
        <taxon>Insecta</taxon>
        <taxon>Pterygota</taxon>
        <taxon>Neoptera</taxon>
        <taxon>Endopterygota</taxon>
        <taxon>Coleoptera</taxon>
        <taxon>Polyphaga</taxon>
        <taxon>Cucujiformia</taxon>
        <taxon>Chrysomeloidea</taxon>
        <taxon>Cerambycidae</taxon>
        <taxon>Cerambycinae</taxon>
        <taxon>Callichromatini</taxon>
        <taxon>Aromia</taxon>
    </lineage>
</organism>
<evidence type="ECO:0000313" key="2">
    <source>
        <dbReference type="Proteomes" id="UP001162162"/>
    </source>
</evidence>
<gene>
    <name evidence="1" type="ORF">NQ318_009167</name>
</gene>
<sequence length="130" mass="14770">MKFGVLNTLPDLFDDLPLNLRNQMYFMHDGAPPHFARIVSEYLNEQFPDIIKAIYSNNLIILSLIAMPFELAGLKVLPLIQNIGNQLKSGASISKIKHITVHHRIDGQNKIFFIITGYPNNQIHVECESL</sequence>
<accession>A0AAV8XWG6</accession>
<proteinExistence type="predicted"/>
<dbReference type="InterPro" id="IPR036397">
    <property type="entry name" value="RNaseH_sf"/>
</dbReference>
<dbReference type="EMBL" id="JAPWTK010000302">
    <property type="protein sequence ID" value="KAJ8943093.1"/>
    <property type="molecule type" value="Genomic_DNA"/>
</dbReference>
<evidence type="ECO:0000313" key="1">
    <source>
        <dbReference type="EMBL" id="KAJ8943093.1"/>
    </source>
</evidence>
<keyword evidence="2" id="KW-1185">Reference proteome</keyword>
<name>A0AAV8XWG6_9CUCU</name>
<protein>
    <recommendedName>
        <fullName evidence="3">Transposase</fullName>
    </recommendedName>
</protein>
<dbReference type="AlphaFoldDB" id="A0AAV8XWG6"/>
<dbReference type="Gene3D" id="3.30.420.10">
    <property type="entry name" value="Ribonuclease H-like superfamily/Ribonuclease H"/>
    <property type="match status" value="1"/>
</dbReference>
<dbReference type="Proteomes" id="UP001162162">
    <property type="component" value="Unassembled WGS sequence"/>
</dbReference>
<dbReference type="GO" id="GO:0003676">
    <property type="term" value="F:nucleic acid binding"/>
    <property type="evidence" value="ECO:0007669"/>
    <property type="project" value="InterPro"/>
</dbReference>
<evidence type="ECO:0008006" key="3">
    <source>
        <dbReference type="Google" id="ProtNLM"/>
    </source>
</evidence>